<feature type="transmembrane region" description="Helical" evidence="5">
    <location>
        <begin position="689"/>
        <end position="711"/>
    </location>
</feature>
<feature type="transmembrane region" description="Helical" evidence="5">
    <location>
        <begin position="627"/>
        <end position="650"/>
    </location>
</feature>
<dbReference type="VEuPathDB" id="FungiDB:H310_10730"/>
<dbReference type="PANTHER" id="PTHR22997:SF0">
    <property type="entry name" value="PIH1 DOMAIN-CONTAINING PROTEIN 1"/>
    <property type="match status" value="1"/>
</dbReference>
<evidence type="ECO:0000256" key="4">
    <source>
        <dbReference type="SAM" id="MobiDB-lite"/>
    </source>
</evidence>
<dbReference type="GO" id="GO:0005737">
    <property type="term" value="C:cytoplasm"/>
    <property type="evidence" value="ECO:0007669"/>
    <property type="project" value="TreeGrafter"/>
</dbReference>
<dbReference type="Pfam" id="PF03083">
    <property type="entry name" value="MtN3_slv"/>
    <property type="match status" value="1"/>
</dbReference>
<gene>
    <name evidence="8" type="ORF">DYB32_007043</name>
</gene>
<keyword evidence="5" id="KW-1133">Transmembrane helix</keyword>
<feature type="transmembrane region" description="Helical" evidence="5">
    <location>
        <begin position="597"/>
        <end position="615"/>
    </location>
</feature>
<feature type="domain" description="PIH1D1/2/3 CS-like" evidence="7">
    <location>
        <begin position="248"/>
        <end position="343"/>
    </location>
</feature>
<dbReference type="Pfam" id="PF08190">
    <property type="entry name" value="PIH1"/>
    <property type="match status" value="1"/>
</dbReference>
<evidence type="ECO:0000259" key="6">
    <source>
        <dbReference type="Pfam" id="PF08190"/>
    </source>
</evidence>
<dbReference type="VEuPathDB" id="FungiDB:H310_10732"/>
<evidence type="ECO:0000259" key="7">
    <source>
        <dbReference type="Pfam" id="PF18201"/>
    </source>
</evidence>
<dbReference type="VEuPathDB" id="FungiDB:H310_10731"/>
<evidence type="ECO:0000256" key="2">
    <source>
        <dbReference type="ARBA" id="ARBA00040540"/>
    </source>
</evidence>
<comment type="similarity">
    <text evidence="1">Belongs to the PIH1 family.</text>
</comment>
<keyword evidence="5" id="KW-0812">Transmembrane</keyword>
<dbReference type="InterPro" id="IPR050734">
    <property type="entry name" value="PIH1/Kintoun_subfamily"/>
</dbReference>
<protein>
    <recommendedName>
        <fullName evidence="2">PIH1 domain-containing protein 1</fullName>
    </recommendedName>
</protein>
<feature type="transmembrane region" description="Helical" evidence="5">
    <location>
        <begin position="717"/>
        <end position="737"/>
    </location>
</feature>
<evidence type="ECO:0000313" key="8">
    <source>
        <dbReference type="EMBL" id="RHY27104.1"/>
    </source>
</evidence>
<feature type="domain" description="PIH1 N-terminal" evidence="6">
    <location>
        <begin position="144"/>
        <end position="237"/>
    </location>
</feature>
<comment type="caution">
    <text evidence="8">The sequence shown here is derived from an EMBL/GenBank/DDBJ whole genome shotgun (WGS) entry which is preliminary data.</text>
</comment>
<dbReference type="Gene3D" id="1.20.1280.290">
    <property type="match status" value="1"/>
</dbReference>
<name>A0A3R6VU22_9STRA</name>
<dbReference type="EMBL" id="QUSY01000839">
    <property type="protein sequence ID" value="RHY27104.1"/>
    <property type="molecule type" value="Genomic_DNA"/>
</dbReference>
<evidence type="ECO:0000256" key="1">
    <source>
        <dbReference type="ARBA" id="ARBA00008511"/>
    </source>
</evidence>
<dbReference type="VEuPathDB" id="FungiDB:H310_10734"/>
<dbReference type="Pfam" id="PF18201">
    <property type="entry name" value="PIH1_CS"/>
    <property type="match status" value="1"/>
</dbReference>
<evidence type="ECO:0000256" key="5">
    <source>
        <dbReference type="SAM" id="Phobius"/>
    </source>
</evidence>
<dbReference type="GO" id="GO:0016020">
    <property type="term" value="C:membrane"/>
    <property type="evidence" value="ECO:0007669"/>
    <property type="project" value="InterPro"/>
</dbReference>
<dbReference type="PANTHER" id="PTHR22997">
    <property type="entry name" value="PIH1 DOMAIN-CONTAINING PROTEIN 1"/>
    <property type="match status" value="1"/>
</dbReference>
<dbReference type="InterPro" id="IPR041442">
    <property type="entry name" value="PIH1D1/2/3_CS-like"/>
</dbReference>
<dbReference type="AlphaFoldDB" id="A0A3R6VU22"/>
<organism evidence="8 9">
    <name type="scientific">Aphanomyces invadans</name>
    <dbReference type="NCBI Taxonomy" id="157072"/>
    <lineage>
        <taxon>Eukaryota</taxon>
        <taxon>Sar</taxon>
        <taxon>Stramenopiles</taxon>
        <taxon>Oomycota</taxon>
        <taxon>Saprolegniomycetes</taxon>
        <taxon>Saprolegniales</taxon>
        <taxon>Verrucalvaceae</taxon>
        <taxon>Aphanomyces</taxon>
    </lineage>
</organism>
<keyword evidence="9" id="KW-1185">Reference proteome</keyword>
<evidence type="ECO:0000313" key="9">
    <source>
        <dbReference type="Proteomes" id="UP000285060"/>
    </source>
</evidence>
<dbReference type="InterPro" id="IPR012981">
    <property type="entry name" value="PIH1_N"/>
</dbReference>
<reference evidence="8 9" key="1">
    <citation type="submission" date="2018-08" db="EMBL/GenBank/DDBJ databases">
        <title>Aphanomyces genome sequencing and annotation.</title>
        <authorList>
            <person name="Minardi D."/>
            <person name="Oidtmann B."/>
            <person name="Van Der Giezen M."/>
            <person name="Studholme D.J."/>
        </authorList>
    </citation>
    <scope>NUCLEOTIDE SEQUENCE [LARGE SCALE GENOMIC DNA]</scope>
    <source>
        <strain evidence="8 9">NJM0002</strain>
    </source>
</reference>
<evidence type="ECO:0000256" key="3">
    <source>
        <dbReference type="SAM" id="Coils"/>
    </source>
</evidence>
<feature type="coiled-coil region" evidence="3">
    <location>
        <begin position="17"/>
        <end position="90"/>
    </location>
</feature>
<dbReference type="Proteomes" id="UP000285060">
    <property type="component" value="Unassembled WGS sequence"/>
</dbReference>
<dbReference type="InterPro" id="IPR004316">
    <property type="entry name" value="SWEET_rpt"/>
</dbReference>
<proteinExistence type="inferred from homology"/>
<accession>A0A3R6VU22</accession>
<keyword evidence="5" id="KW-0472">Membrane</keyword>
<keyword evidence="3" id="KW-0175">Coiled coil</keyword>
<feature type="region of interest" description="Disordered" evidence="4">
    <location>
        <begin position="488"/>
        <end position="511"/>
    </location>
</feature>
<sequence>MADLYDDLDTSVDGRSSVHLKKELRVVQEQYDKLKKEAALLQRLNKELAEQNAILETNLSTVFATAQTEISRKDKTIQELRDELHEANSRDSPSSPLEAAFAAACDDPARREKFDMTEKEQQSFLKAMKDPEFRTLLNDYMQEISDPAHRAEQEMYLRQLENDNKVPTDKQLVLPKPGFVVKTKYKQRKIFVNVCSSEKMQPPSSTRVASTPSTAGGTSWNLPYCVGPQRMEPDKAAVSAHMTPRLPTIAYRITHRGQFDLADHIDNREAKAFRPRDLVVKMALPTHASAAGIDLDVSSTAVRVTAAGYAPLAFELPFPVVEAKGKAKFDKATKTLVVTLPVVEPSVYADRIVGDSNSDLFKAPSMFRRKKSKPTCFLLAIMIDERDCRWCFDSLDRAEPPFRVHRVSPTVISVLVDVANVDPAAVTSSFTSHGFALAFRHDDRVKLELARSFQDAIDPDKCRVDVAQDNVLVVLAVTNPDGIYLDVESSPPRVATDEGDMAAPTTSTDEENQALERTSAFHAHSIASIQAKIRQREAQARRHKAFRKSKQALLANGPPSPAEVLTHFFRAMVDLGKLARVDWASHARVALATSQAMIPYAAIGSSILFALAPLPDIRRIRRAKHTLSLPFLPFFFYALQSAIFLVYAWVTANPVLKTTTSLGVLLGTYYLAVYYTYSSDKVMEGMLVVARKWMAGGFAVVLALMGIAATWEAADAAMMIGLPGALHILSLAMAAMVPTKCGPRIELFARPPPLIVPFKLLLCILR</sequence>
<feature type="transmembrane region" description="Helical" evidence="5">
    <location>
        <begin position="656"/>
        <end position="677"/>
    </location>
</feature>